<dbReference type="InterPro" id="IPR036465">
    <property type="entry name" value="vWFA_dom_sf"/>
</dbReference>
<reference evidence="3 4" key="1">
    <citation type="submission" date="2023-09" db="EMBL/GenBank/DDBJ databases">
        <authorList>
            <person name="Rey-Velasco X."/>
        </authorList>
    </citation>
    <scope>NUCLEOTIDE SEQUENCE [LARGE SCALE GENOMIC DNA]</scope>
    <source>
        <strain evidence="3 4">W335</strain>
    </source>
</reference>
<gene>
    <name evidence="3" type="ORF">RM532_09670</name>
</gene>
<dbReference type="SUPFAM" id="SSF53300">
    <property type="entry name" value="vWA-like"/>
    <property type="match status" value="1"/>
</dbReference>
<protein>
    <recommendedName>
        <fullName evidence="5">VWA domain-containing protein</fullName>
    </recommendedName>
</protein>
<name>A0ABU3C0Y5_9GAMM</name>
<keyword evidence="2" id="KW-0812">Transmembrane</keyword>
<sequence length="334" mass="36813">MSRRRRRREGEAFGLSFLDAISCGFGAIVLLLVITKTAEPTIQRERGQGLEALAAELSQRLPDLASRAQALEAELSEAKTSLVETQDRVAALAPQAARAEQERASQALDSRASAAIEQQLAEARQSLTEEMQRLYSQGIRAPDSRVAGIPVDSEYIIFIIDTSGSMQSFAWPAVLAKLRETLAVYPQVKGLQVMNDMGDYMFSQYAGQWIPDTPGRRRVIMDTLAGWQPFSNSSPVEGITRAIRTFAAPDKRISIYVFGDEFSGNSMQSVLDTVARLNPRDAQGRPRVRIHAVGFPTQFDRQGRAGATGIRFATLMRKLTEENGGTFVGLRDTR</sequence>
<evidence type="ECO:0000313" key="3">
    <source>
        <dbReference type="EMBL" id="MDT0635221.1"/>
    </source>
</evidence>
<evidence type="ECO:0008006" key="5">
    <source>
        <dbReference type="Google" id="ProtNLM"/>
    </source>
</evidence>
<evidence type="ECO:0000256" key="1">
    <source>
        <dbReference type="SAM" id="Coils"/>
    </source>
</evidence>
<keyword evidence="2" id="KW-0472">Membrane</keyword>
<comment type="caution">
    <text evidence="3">The sequence shown here is derived from an EMBL/GenBank/DDBJ whole genome shotgun (WGS) entry which is preliminary data.</text>
</comment>
<dbReference type="RefSeq" id="WP_311653118.1">
    <property type="nucleotide sequence ID" value="NZ_JAVRIB010000009.1"/>
</dbReference>
<keyword evidence="1" id="KW-0175">Coiled coil</keyword>
<dbReference type="EMBL" id="JAVRIB010000009">
    <property type="protein sequence ID" value="MDT0635221.1"/>
    <property type="molecule type" value="Genomic_DNA"/>
</dbReference>
<evidence type="ECO:0000313" key="4">
    <source>
        <dbReference type="Proteomes" id="UP001251857"/>
    </source>
</evidence>
<dbReference type="Proteomes" id="UP001251857">
    <property type="component" value="Unassembled WGS sequence"/>
</dbReference>
<feature type="transmembrane region" description="Helical" evidence="2">
    <location>
        <begin position="12"/>
        <end position="34"/>
    </location>
</feature>
<evidence type="ECO:0000256" key="2">
    <source>
        <dbReference type="SAM" id="Phobius"/>
    </source>
</evidence>
<accession>A0ABU3C0Y5</accession>
<proteinExistence type="predicted"/>
<keyword evidence="2" id="KW-1133">Transmembrane helix</keyword>
<organism evidence="3 4">
    <name type="scientific">Spectribacter hydrogenoxidans</name>
    <dbReference type="NCBI Taxonomy" id="3075608"/>
    <lineage>
        <taxon>Bacteria</taxon>
        <taxon>Pseudomonadati</taxon>
        <taxon>Pseudomonadota</taxon>
        <taxon>Gammaproteobacteria</taxon>
        <taxon>Salinisphaerales</taxon>
        <taxon>Salinisphaeraceae</taxon>
        <taxon>Spectribacter</taxon>
    </lineage>
</organism>
<dbReference type="Gene3D" id="3.40.50.410">
    <property type="entry name" value="von Willebrand factor, type A domain"/>
    <property type="match status" value="1"/>
</dbReference>
<feature type="coiled-coil region" evidence="1">
    <location>
        <begin position="54"/>
        <end position="88"/>
    </location>
</feature>
<keyword evidence="4" id="KW-1185">Reference proteome</keyword>